<dbReference type="EMBL" id="RQET01000004">
    <property type="protein sequence ID" value="TGK12075.1"/>
    <property type="molecule type" value="Genomic_DNA"/>
</dbReference>
<comment type="caution">
    <text evidence="2">The sequence shown here is derived from an EMBL/GenBank/DDBJ whole genome shotgun (WGS) entry which is preliminary data.</text>
</comment>
<evidence type="ECO:0000256" key="1">
    <source>
        <dbReference type="SAM" id="Phobius"/>
    </source>
</evidence>
<protein>
    <submittedName>
        <fullName evidence="2">Uncharacterized protein</fullName>
    </submittedName>
</protein>
<gene>
    <name evidence="2" type="ORF">EHO60_07325</name>
</gene>
<dbReference type="RefSeq" id="WP_135767478.1">
    <property type="nucleotide sequence ID" value="NZ_RQET01000004.1"/>
</dbReference>
<name>A0A4V3JDU3_9LEPT</name>
<feature type="transmembrane region" description="Helical" evidence="1">
    <location>
        <begin position="12"/>
        <end position="29"/>
    </location>
</feature>
<dbReference type="Proteomes" id="UP000298458">
    <property type="component" value="Unassembled WGS sequence"/>
</dbReference>
<sequence>MNNIFGSEKISIFSSVFIFLYITLGCTQNDRDQIQGKKKGNEYDPVSSYFFCVTQTKSCMHTYGNDCFAVKNRSDYFAAGGSAEGYCLGQVASTKVDKDSPKH</sequence>
<organism evidence="2 3">
    <name type="scientific">Leptospira fletcheri</name>
    <dbReference type="NCBI Taxonomy" id="2484981"/>
    <lineage>
        <taxon>Bacteria</taxon>
        <taxon>Pseudomonadati</taxon>
        <taxon>Spirochaetota</taxon>
        <taxon>Spirochaetia</taxon>
        <taxon>Leptospirales</taxon>
        <taxon>Leptospiraceae</taxon>
        <taxon>Leptospira</taxon>
    </lineage>
</organism>
<dbReference type="AlphaFoldDB" id="A0A4V3JDU3"/>
<keyword evidence="1" id="KW-1133">Transmembrane helix</keyword>
<keyword evidence="3" id="KW-1185">Reference proteome</keyword>
<accession>A0A4V3JDU3</accession>
<evidence type="ECO:0000313" key="2">
    <source>
        <dbReference type="EMBL" id="TGK12075.1"/>
    </source>
</evidence>
<proteinExistence type="predicted"/>
<reference evidence="2" key="1">
    <citation type="journal article" date="2019" name="PLoS Negl. Trop. Dis.">
        <title>Revisiting the worldwide diversity of Leptospira species in the environment.</title>
        <authorList>
            <person name="Vincent A.T."/>
            <person name="Schiettekatte O."/>
            <person name="Bourhy P."/>
            <person name="Veyrier F.J."/>
            <person name="Picardeau M."/>
        </authorList>
    </citation>
    <scope>NUCLEOTIDE SEQUENCE [LARGE SCALE GENOMIC DNA]</scope>
    <source>
        <strain evidence="2">SSW15</strain>
    </source>
</reference>
<keyword evidence="1" id="KW-0472">Membrane</keyword>
<keyword evidence="1" id="KW-0812">Transmembrane</keyword>
<dbReference type="OrthoDB" id="331623at2"/>
<evidence type="ECO:0000313" key="3">
    <source>
        <dbReference type="Proteomes" id="UP000298458"/>
    </source>
</evidence>